<organism evidence="2 3">
    <name type="scientific">Leptospira barantonii</name>
    <dbReference type="NCBI Taxonomy" id="2023184"/>
    <lineage>
        <taxon>Bacteria</taxon>
        <taxon>Pseudomonadati</taxon>
        <taxon>Spirochaetota</taxon>
        <taxon>Spirochaetia</taxon>
        <taxon>Leptospirales</taxon>
        <taxon>Leptospiraceae</taxon>
        <taxon>Leptospira</taxon>
    </lineage>
</organism>
<dbReference type="AlphaFoldDB" id="A0A5F2BCK4"/>
<accession>A0A5F2BCK4</accession>
<dbReference type="OrthoDB" id="341935at2"/>
<keyword evidence="1" id="KW-1133">Transmembrane helix</keyword>
<name>A0A5F2BCK4_9LEPT</name>
<evidence type="ECO:0000313" key="2">
    <source>
        <dbReference type="EMBL" id="TGM03107.1"/>
    </source>
</evidence>
<evidence type="ECO:0000313" key="3">
    <source>
        <dbReference type="Proteomes" id="UP000298429"/>
    </source>
</evidence>
<proteinExistence type="predicted"/>
<dbReference type="EMBL" id="RQGN01000048">
    <property type="protein sequence ID" value="TGM03107.1"/>
    <property type="molecule type" value="Genomic_DNA"/>
</dbReference>
<dbReference type="RefSeq" id="WP_135670932.1">
    <property type="nucleotide sequence ID" value="NZ_RQGN01000048.1"/>
</dbReference>
<feature type="transmembrane region" description="Helical" evidence="1">
    <location>
        <begin position="91"/>
        <end position="110"/>
    </location>
</feature>
<keyword evidence="1" id="KW-0472">Membrane</keyword>
<gene>
    <name evidence="2" type="ORF">EHQ76_10445</name>
</gene>
<sequence>MNHKIIIFFCILCFNFCAGFTNPPEVIQNSHSFSKGKKFRLEFTGFTLYNAEMLHIKKNLLEKGISEDEQSEELLEVILEEQEPFYSYNKLHVLNFFASLLTFGVIPYYNKTEHTIVYRLSEKGKRPKETVHHLVLDQWRGFLILPLSLFYWPSSSFEKTLLDSIQEFEK</sequence>
<comment type="caution">
    <text evidence="2">The sequence shown here is derived from an EMBL/GenBank/DDBJ whole genome shotgun (WGS) entry which is preliminary data.</text>
</comment>
<keyword evidence="1" id="KW-0812">Transmembrane</keyword>
<protein>
    <submittedName>
        <fullName evidence="2">Uncharacterized protein</fullName>
    </submittedName>
</protein>
<dbReference type="Proteomes" id="UP000298429">
    <property type="component" value="Unassembled WGS sequence"/>
</dbReference>
<evidence type="ECO:0000256" key="1">
    <source>
        <dbReference type="SAM" id="Phobius"/>
    </source>
</evidence>
<reference evidence="2 3" key="1">
    <citation type="journal article" date="2019" name="PLoS Negl. Trop. Dis.">
        <title>Revisiting the worldwide diversity of Leptospira species in the environment.</title>
        <authorList>
            <person name="Vincent A.T."/>
            <person name="Schiettekatte O."/>
            <person name="Bourhy P."/>
            <person name="Veyrier F.J."/>
            <person name="Picardeau M."/>
        </authorList>
    </citation>
    <scope>NUCLEOTIDE SEQUENCE [LARGE SCALE GENOMIC DNA]</scope>
    <source>
        <strain evidence="2 3">201702444</strain>
    </source>
</reference>